<protein>
    <submittedName>
        <fullName evidence="1">HAD-IA family hydrolase</fullName>
    </submittedName>
</protein>
<dbReference type="Gene3D" id="3.40.50.1000">
    <property type="entry name" value="HAD superfamily/HAD-like"/>
    <property type="match status" value="1"/>
</dbReference>
<accession>A0ABX1SAR6</accession>
<dbReference type="InterPro" id="IPR006439">
    <property type="entry name" value="HAD-SF_hydro_IA"/>
</dbReference>
<keyword evidence="2" id="KW-1185">Reference proteome</keyword>
<dbReference type="PANTHER" id="PTHR47829:SF1">
    <property type="entry name" value="HAD FAMILY PHOSPHATASE"/>
    <property type="match status" value="1"/>
</dbReference>
<dbReference type="InterPro" id="IPR052898">
    <property type="entry name" value="ACAD10-like"/>
</dbReference>
<dbReference type="SUPFAM" id="SSF56784">
    <property type="entry name" value="HAD-like"/>
    <property type="match status" value="1"/>
</dbReference>
<name>A0ABX1SAR6_9PSEU</name>
<dbReference type="Proteomes" id="UP000820669">
    <property type="component" value="Unassembled WGS sequence"/>
</dbReference>
<proteinExistence type="predicted"/>
<dbReference type="InterPro" id="IPR036412">
    <property type="entry name" value="HAD-like_sf"/>
</dbReference>
<sequence>MPLLGLIMDYGGVLTDGPELLDVPRRARAAGVRTALLSDAHRVPEACSALFDVVVLGAAGGTRKPDPEAFRRVAAMLGLTPEQCVVVDDLPVNVRGARAAGAVTVRHEDPAVTISELEILFELP</sequence>
<dbReference type="PANTHER" id="PTHR47829">
    <property type="entry name" value="HYDROLASE, PUTATIVE (AFU_ORTHOLOGUE AFUA_1G12880)-RELATED"/>
    <property type="match status" value="1"/>
</dbReference>
<dbReference type="InterPro" id="IPR023214">
    <property type="entry name" value="HAD_sf"/>
</dbReference>
<reference evidence="1 2" key="1">
    <citation type="submission" date="2020-04" db="EMBL/GenBank/DDBJ databases">
        <authorList>
            <person name="Klaysubun C."/>
            <person name="Duangmal K."/>
            <person name="Lipun K."/>
        </authorList>
    </citation>
    <scope>NUCLEOTIDE SEQUENCE [LARGE SCALE GENOMIC DNA]</scope>
    <source>
        <strain evidence="1 2">K10HN5</strain>
    </source>
</reference>
<comment type="caution">
    <text evidence="1">The sequence shown here is derived from an EMBL/GenBank/DDBJ whole genome shotgun (WGS) entry which is preliminary data.</text>
</comment>
<dbReference type="Pfam" id="PF00702">
    <property type="entry name" value="Hydrolase"/>
    <property type="match status" value="1"/>
</dbReference>
<dbReference type="GO" id="GO:0016787">
    <property type="term" value="F:hydrolase activity"/>
    <property type="evidence" value="ECO:0007669"/>
    <property type="project" value="UniProtKB-KW"/>
</dbReference>
<keyword evidence="1" id="KW-0378">Hydrolase</keyword>
<gene>
    <name evidence="1" type="ORF">HF526_08005</name>
</gene>
<dbReference type="EMBL" id="JAAXLA010000010">
    <property type="protein sequence ID" value="NMH97258.1"/>
    <property type="molecule type" value="Genomic_DNA"/>
</dbReference>
<dbReference type="RefSeq" id="WP_169380700.1">
    <property type="nucleotide sequence ID" value="NZ_JAAXLA010000010.1"/>
</dbReference>
<evidence type="ECO:0000313" key="2">
    <source>
        <dbReference type="Proteomes" id="UP000820669"/>
    </source>
</evidence>
<evidence type="ECO:0000313" key="1">
    <source>
        <dbReference type="EMBL" id="NMH97258.1"/>
    </source>
</evidence>
<organism evidence="1 2">
    <name type="scientific">Pseudonocardia acidicola</name>
    <dbReference type="NCBI Taxonomy" id="2724939"/>
    <lineage>
        <taxon>Bacteria</taxon>
        <taxon>Bacillati</taxon>
        <taxon>Actinomycetota</taxon>
        <taxon>Actinomycetes</taxon>
        <taxon>Pseudonocardiales</taxon>
        <taxon>Pseudonocardiaceae</taxon>
        <taxon>Pseudonocardia</taxon>
    </lineage>
</organism>
<dbReference type="NCBIfam" id="TIGR01509">
    <property type="entry name" value="HAD-SF-IA-v3"/>
    <property type="match status" value="1"/>
</dbReference>